<evidence type="ECO:0000313" key="1">
    <source>
        <dbReference type="EMBL" id="KDM91007.1"/>
    </source>
</evidence>
<name>A0A066RTH2_9GAMM</name>
<organism evidence="1 2">
    <name type="scientific">Photobacterium galatheae</name>
    <dbReference type="NCBI Taxonomy" id="1654360"/>
    <lineage>
        <taxon>Bacteria</taxon>
        <taxon>Pseudomonadati</taxon>
        <taxon>Pseudomonadota</taxon>
        <taxon>Gammaproteobacteria</taxon>
        <taxon>Vibrionales</taxon>
        <taxon>Vibrionaceae</taxon>
        <taxon>Photobacterium</taxon>
    </lineage>
</organism>
<accession>A0A066RTH2</accession>
<reference evidence="1 2" key="1">
    <citation type="submission" date="2014-04" db="EMBL/GenBank/DDBJ databases">
        <title>Draft genome sequence of Photobacterium halotolerans S2753: a solonamide, ngercheumicin and holomycin producer.</title>
        <authorList>
            <person name="Machado H.R."/>
            <person name="Gram L."/>
        </authorList>
    </citation>
    <scope>NUCLEOTIDE SEQUENCE [LARGE SCALE GENOMIC DNA]</scope>
    <source>
        <strain evidence="1 2">S2753</strain>
    </source>
</reference>
<comment type="caution">
    <text evidence="1">The sequence shown here is derived from an EMBL/GenBank/DDBJ whole genome shotgun (WGS) entry which is preliminary data.</text>
</comment>
<evidence type="ECO:0000313" key="2">
    <source>
        <dbReference type="Proteomes" id="UP000027192"/>
    </source>
</evidence>
<gene>
    <name evidence="1" type="ORF">EA58_14750</name>
</gene>
<dbReference type="Proteomes" id="UP000027192">
    <property type="component" value="Unassembled WGS sequence"/>
</dbReference>
<dbReference type="STRING" id="1654360.EA58_14750"/>
<sequence length="67" mass="7897">MIVLCRLKLHQMIVLSLDCRRHKLRVIKIDIKKEVLVRQYFASMGKIVVSLSVSQETYVMAFFFILP</sequence>
<dbReference type="EMBL" id="JMIB01000027">
    <property type="protein sequence ID" value="KDM91007.1"/>
    <property type="molecule type" value="Genomic_DNA"/>
</dbReference>
<dbReference type="AlphaFoldDB" id="A0A066RTH2"/>
<keyword evidence="2" id="KW-1185">Reference proteome</keyword>
<proteinExistence type="predicted"/>
<protein>
    <submittedName>
        <fullName evidence="1">Uncharacterized protein</fullName>
    </submittedName>
</protein>